<keyword evidence="2" id="KW-0808">Transferase</keyword>
<accession>A0ABW2PJN6</accession>
<name>A0ABW2PJN6_9BACL</name>
<dbReference type="SUPFAM" id="SSF55729">
    <property type="entry name" value="Acyl-CoA N-acyltransferases (Nat)"/>
    <property type="match status" value="1"/>
</dbReference>
<dbReference type="EMBL" id="JBHTCE010000001">
    <property type="protein sequence ID" value="MFC7389702.1"/>
    <property type="molecule type" value="Genomic_DNA"/>
</dbReference>
<sequence length="141" mass="15709">MVNEVTVKVETPTPEQHQSLRVKAGMPRRSDESTIKGLKNTLFGVCLYLDDEIVGMGRVVGDGGMVFHLVDIVVDPECQGLGLGKLIMENLMEWILKEADETAIISLIADIPADGLYRQFGFDYSRPESVGMEYQWNQSES</sequence>
<dbReference type="PANTHER" id="PTHR43233:SF1">
    <property type="entry name" value="FAMILY N-ACETYLTRANSFERASE, PUTATIVE (AFU_ORTHOLOGUE AFUA_6G03350)-RELATED"/>
    <property type="match status" value="1"/>
</dbReference>
<dbReference type="EC" id="2.3.-.-" evidence="2"/>
<dbReference type="InterPro" id="IPR016181">
    <property type="entry name" value="Acyl_CoA_acyltransferase"/>
</dbReference>
<gene>
    <name evidence="2" type="ORF">ACFQO8_06050</name>
</gene>
<protein>
    <submittedName>
        <fullName evidence="2">GNAT family N-acetyltransferase</fullName>
        <ecNumber evidence="2">2.3.-.-</ecNumber>
    </submittedName>
</protein>
<dbReference type="Gene3D" id="3.40.630.30">
    <property type="match status" value="1"/>
</dbReference>
<keyword evidence="3" id="KW-1185">Reference proteome</keyword>
<dbReference type="CDD" id="cd04301">
    <property type="entry name" value="NAT_SF"/>
    <property type="match status" value="1"/>
</dbReference>
<dbReference type="RefSeq" id="WP_214787827.1">
    <property type="nucleotide sequence ID" value="NZ_JANIEL010000013.1"/>
</dbReference>
<feature type="domain" description="N-acetyltransferase" evidence="1">
    <location>
        <begin position="1"/>
        <end position="141"/>
    </location>
</feature>
<dbReference type="GO" id="GO:0016746">
    <property type="term" value="F:acyltransferase activity"/>
    <property type="evidence" value="ECO:0007669"/>
    <property type="project" value="UniProtKB-KW"/>
</dbReference>
<dbReference type="Pfam" id="PF00583">
    <property type="entry name" value="Acetyltransf_1"/>
    <property type="match status" value="1"/>
</dbReference>
<keyword evidence="2" id="KW-0012">Acyltransferase</keyword>
<dbReference type="PANTHER" id="PTHR43233">
    <property type="entry name" value="FAMILY N-ACETYLTRANSFERASE, PUTATIVE (AFU_ORTHOLOGUE AFUA_6G03350)-RELATED"/>
    <property type="match status" value="1"/>
</dbReference>
<reference evidence="3" key="1">
    <citation type="journal article" date="2019" name="Int. J. Syst. Evol. Microbiol.">
        <title>The Global Catalogue of Microorganisms (GCM) 10K type strain sequencing project: providing services to taxonomists for standard genome sequencing and annotation.</title>
        <authorList>
            <consortium name="The Broad Institute Genomics Platform"/>
            <consortium name="The Broad Institute Genome Sequencing Center for Infectious Disease"/>
            <person name="Wu L."/>
            <person name="Ma J."/>
        </authorList>
    </citation>
    <scope>NUCLEOTIDE SEQUENCE [LARGE SCALE GENOMIC DNA]</scope>
    <source>
        <strain evidence="3">CCUG 55590</strain>
    </source>
</reference>
<evidence type="ECO:0000313" key="2">
    <source>
        <dbReference type="EMBL" id="MFC7389702.1"/>
    </source>
</evidence>
<evidence type="ECO:0000313" key="3">
    <source>
        <dbReference type="Proteomes" id="UP001596439"/>
    </source>
</evidence>
<dbReference type="InterPro" id="IPR053144">
    <property type="entry name" value="Acetyltransferase_Butenolide"/>
</dbReference>
<dbReference type="PROSITE" id="PS51186">
    <property type="entry name" value="GNAT"/>
    <property type="match status" value="1"/>
</dbReference>
<comment type="caution">
    <text evidence="2">The sequence shown here is derived from an EMBL/GenBank/DDBJ whole genome shotgun (WGS) entry which is preliminary data.</text>
</comment>
<dbReference type="Proteomes" id="UP001596439">
    <property type="component" value="Unassembled WGS sequence"/>
</dbReference>
<dbReference type="InterPro" id="IPR000182">
    <property type="entry name" value="GNAT_dom"/>
</dbReference>
<organism evidence="2 3">
    <name type="scientific">Exiguobacterium aestuarii</name>
    <dbReference type="NCBI Taxonomy" id="273527"/>
    <lineage>
        <taxon>Bacteria</taxon>
        <taxon>Bacillati</taxon>
        <taxon>Bacillota</taxon>
        <taxon>Bacilli</taxon>
        <taxon>Bacillales</taxon>
        <taxon>Bacillales Family XII. Incertae Sedis</taxon>
        <taxon>Exiguobacterium</taxon>
    </lineage>
</organism>
<evidence type="ECO:0000259" key="1">
    <source>
        <dbReference type="PROSITE" id="PS51186"/>
    </source>
</evidence>
<proteinExistence type="predicted"/>